<gene>
    <name evidence="2" type="ORF">ADL28_39920</name>
</gene>
<dbReference type="Gene3D" id="2.60.120.260">
    <property type="entry name" value="Galactose-binding domain-like"/>
    <property type="match status" value="2"/>
</dbReference>
<dbReference type="GO" id="GO:0030246">
    <property type="term" value="F:carbohydrate binding"/>
    <property type="evidence" value="ECO:0007669"/>
    <property type="project" value="InterPro"/>
</dbReference>
<dbReference type="InterPro" id="IPR005084">
    <property type="entry name" value="CBM6"/>
</dbReference>
<sequence length="199" mass="21028">MEGKCPQSPGQSLTVDLGTVKTFGRMAIDAGMDATGHPYGFTVPVSRDGDHWGRLVARVSGRSFTQDAVFPQHTARYPRIELTAPGENPWAVNEIRLHADGPDAAATLQAERAAVVRGAERGEAATSVLGQGDAIGFRRVRFGAGADTLTVRLASGGRGNCAPRLRLDSPDGPMAATLPVRGTGGTDSWRKLSVRLPVR</sequence>
<evidence type="ECO:0000313" key="3">
    <source>
        <dbReference type="Proteomes" id="UP000053413"/>
    </source>
</evidence>
<dbReference type="Proteomes" id="UP000053413">
    <property type="component" value="Unassembled WGS sequence"/>
</dbReference>
<dbReference type="RefSeq" id="WP_059148709.1">
    <property type="nucleotide sequence ID" value="NZ_LLZJ01000411.1"/>
</dbReference>
<organism evidence="2 3">
    <name type="scientific">Streptomyces violaceusniger</name>
    <dbReference type="NCBI Taxonomy" id="68280"/>
    <lineage>
        <taxon>Bacteria</taxon>
        <taxon>Bacillati</taxon>
        <taxon>Actinomycetota</taxon>
        <taxon>Actinomycetes</taxon>
        <taxon>Kitasatosporales</taxon>
        <taxon>Streptomycetaceae</taxon>
        <taxon>Streptomyces</taxon>
        <taxon>Streptomyces violaceusniger group</taxon>
    </lineage>
</organism>
<protein>
    <recommendedName>
        <fullName evidence="1">F5/8 type C domain-containing protein</fullName>
    </recommendedName>
</protein>
<reference evidence="3" key="1">
    <citation type="submission" date="2015-10" db="EMBL/GenBank/DDBJ databases">
        <authorList>
            <person name="Ju K.-S."/>
            <person name="Doroghazi J.R."/>
            <person name="Metcalf W.W."/>
        </authorList>
    </citation>
    <scope>NUCLEOTIDE SEQUENCE [LARGE SCALE GENOMIC DNA]</scope>
    <source>
        <strain evidence="3">NRRL F-8817</strain>
    </source>
</reference>
<dbReference type="PROSITE" id="PS50022">
    <property type="entry name" value="FA58C_3"/>
    <property type="match status" value="1"/>
</dbReference>
<feature type="domain" description="F5/8 type C" evidence="1">
    <location>
        <begin position="1"/>
        <end position="100"/>
    </location>
</feature>
<dbReference type="Pfam" id="PF03422">
    <property type="entry name" value="CBM_6"/>
    <property type="match status" value="1"/>
</dbReference>
<comment type="caution">
    <text evidence="2">The sequence shown here is derived from an EMBL/GenBank/DDBJ whole genome shotgun (WGS) entry which is preliminary data.</text>
</comment>
<name>A0A0X3VIK6_STRVO</name>
<dbReference type="InterPro" id="IPR008979">
    <property type="entry name" value="Galactose-bd-like_sf"/>
</dbReference>
<dbReference type="EMBL" id="LLZJ01000411">
    <property type="protein sequence ID" value="KUL44599.1"/>
    <property type="molecule type" value="Genomic_DNA"/>
</dbReference>
<evidence type="ECO:0000259" key="1">
    <source>
        <dbReference type="PROSITE" id="PS50022"/>
    </source>
</evidence>
<evidence type="ECO:0000313" key="2">
    <source>
        <dbReference type="EMBL" id="KUL44599.1"/>
    </source>
</evidence>
<proteinExistence type="predicted"/>
<dbReference type="AlphaFoldDB" id="A0A0X3VIK6"/>
<dbReference type="CDD" id="cd04084">
    <property type="entry name" value="CBM6_xylanase-like"/>
    <property type="match status" value="1"/>
</dbReference>
<accession>A0A0X3VIK6</accession>
<dbReference type="InterPro" id="IPR000421">
    <property type="entry name" value="FA58C"/>
</dbReference>
<dbReference type="SUPFAM" id="SSF49785">
    <property type="entry name" value="Galactose-binding domain-like"/>
    <property type="match status" value="2"/>
</dbReference>
<dbReference type="Pfam" id="PF22633">
    <property type="entry name" value="F5_F8_type_C_2"/>
    <property type="match status" value="1"/>
</dbReference>